<organism evidence="9 12">
    <name type="scientific">Candidatus Cryosericum hinesii</name>
    <dbReference type="NCBI Taxonomy" id="2290915"/>
    <lineage>
        <taxon>Bacteria</taxon>
        <taxon>Pseudomonadati</taxon>
        <taxon>Caldisericota/Cryosericota group</taxon>
        <taxon>Candidatus Cryosericota</taxon>
        <taxon>Candidatus Cryosericia</taxon>
        <taxon>Candidatus Cryosericales</taxon>
        <taxon>Candidatus Cryosericaceae</taxon>
        <taxon>Candidatus Cryosericum</taxon>
    </lineage>
</organism>
<keyword evidence="2" id="KW-0004">4Fe-4S</keyword>
<gene>
    <name evidence="10" type="ORF">SMC2_06550</name>
    <name evidence="9" type="ORF">SMC3_06650</name>
</gene>
<dbReference type="GO" id="GO:0051539">
    <property type="term" value="F:4 iron, 4 sulfur cluster binding"/>
    <property type="evidence" value="ECO:0007669"/>
    <property type="project" value="UniProtKB-KW"/>
</dbReference>
<keyword evidence="7" id="KW-0472">Membrane</keyword>
<feature type="domain" description="4Fe-4S ferredoxin-type" evidence="8">
    <location>
        <begin position="214"/>
        <end position="243"/>
    </location>
</feature>
<dbReference type="GO" id="GO:0005886">
    <property type="term" value="C:plasma membrane"/>
    <property type="evidence" value="ECO:0007669"/>
    <property type="project" value="TreeGrafter"/>
</dbReference>
<keyword evidence="5" id="KW-0408">Iron</keyword>
<feature type="domain" description="4Fe-4S ferredoxin-type" evidence="8">
    <location>
        <begin position="184"/>
        <end position="212"/>
    </location>
</feature>
<dbReference type="AlphaFoldDB" id="A0A398DJC6"/>
<keyword evidence="11" id="KW-1185">Reference proteome</keyword>
<dbReference type="EMBL" id="QXIW01000031">
    <property type="protein sequence ID" value="RIE12307.1"/>
    <property type="molecule type" value="Genomic_DNA"/>
</dbReference>
<keyword evidence="3" id="KW-0479">Metal-binding</keyword>
<dbReference type="PANTHER" id="PTHR30176">
    <property type="entry name" value="FERREDOXIN-TYPE PROTEIN NAPH"/>
    <property type="match status" value="1"/>
</dbReference>
<feature type="transmembrane region" description="Helical" evidence="7">
    <location>
        <begin position="44"/>
        <end position="71"/>
    </location>
</feature>
<feature type="transmembrane region" description="Helical" evidence="7">
    <location>
        <begin position="12"/>
        <end position="32"/>
    </location>
</feature>
<evidence type="ECO:0000256" key="4">
    <source>
        <dbReference type="ARBA" id="ARBA00022982"/>
    </source>
</evidence>
<protein>
    <submittedName>
        <fullName evidence="9">4Fe-4S binding protein</fullName>
    </submittedName>
</protein>
<dbReference type="PROSITE" id="PS00198">
    <property type="entry name" value="4FE4S_FER_1"/>
    <property type="match status" value="1"/>
</dbReference>
<dbReference type="PANTHER" id="PTHR30176:SF3">
    <property type="entry name" value="FERREDOXIN-TYPE PROTEIN NAPH"/>
    <property type="match status" value="1"/>
</dbReference>
<dbReference type="Gene3D" id="3.30.70.20">
    <property type="match status" value="1"/>
</dbReference>
<evidence type="ECO:0000256" key="5">
    <source>
        <dbReference type="ARBA" id="ARBA00023004"/>
    </source>
</evidence>
<evidence type="ECO:0000259" key="8">
    <source>
        <dbReference type="PROSITE" id="PS51379"/>
    </source>
</evidence>
<dbReference type="EMBL" id="QXIX01000051">
    <property type="protein sequence ID" value="RIE12761.1"/>
    <property type="molecule type" value="Genomic_DNA"/>
</dbReference>
<keyword evidence="7" id="KW-0812">Transmembrane</keyword>
<comment type="caution">
    <text evidence="9">The sequence shown here is derived from an EMBL/GenBank/DDBJ whole genome shotgun (WGS) entry which is preliminary data.</text>
</comment>
<evidence type="ECO:0000256" key="1">
    <source>
        <dbReference type="ARBA" id="ARBA00022448"/>
    </source>
</evidence>
<dbReference type="InterPro" id="IPR051684">
    <property type="entry name" value="Electron_Trans/Redox"/>
</dbReference>
<proteinExistence type="predicted"/>
<dbReference type="Proteomes" id="UP000265724">
    <property type="component" value="Unassembled WGS sequence"/>
</dbReference>
<name>A0A398DJC6_9BACT</name>
<dbReference type="SUPFAM" id="SSF54862">
    <property type="entry name" value="4Fe-4S ferredoxins"/>
    <property type="match status" value="1"/>
</dbReference>
<evidence type="ECO:0000313" key="10">
    <source>
        <dbReference type="EMBL" id="RIE12761.1"/>
    </source>
</evidence>
<evidence type="ECO:0000313" key="9">
    <source>
        <dbReference type="EMBL" id="RIE12307.1"/>
    </source>
</evidence>
<feature type="transmembrane region" description="Helical" evidence="7">
    <location>
        <begin position="133"/>
        <end position="151"/>
    </location>
</feature>
<keyword evidence="6" id="KW-0411">Iron-sulfur</keyword>
<feature type="transmembrane region" description="Helical" evidence="7">
    <location>
        <begin position="92"/>
        <end position="113"/>
    </location>
</feature>
<evidence type="ECO:0000313" key="11">
    <source>
        <dbReference type="Proteomes" id="UP000265724"/>
    </source>
</evidence>
<dbReference type="Proteomes" id="UP000266042">
    <property type="component" value="Unassembled WGS sequence"/>
</dbReference>
<dbReference type="InterPro" id="IPR017896">
    <property type="entry name" value="4Fe4S_Fe-S-bd"/>
</dbReference>
<keyword evidence="1" id="KW-0813">Transport</keyword>
<dbReference type="PROSITE" id="PS51379">
    <property type="entry name" value="4FE4S_FER_2"/>
    <property type="match status" value="2"/>
</dbReference>
<evidence type="ECO:0000256" key="2">
    <source>
        <dbReference type="ARBA" id="ARBA00022485"/>
    </source>
</evidence>
<dbReference type="InterPro" id="IPR017900">
    <property type="entry name" value="4Fe4S_Fe_S_CS"/>
</dbReference>
<accession>A0A398DJC6</accession>
<evidence type="ECO:0000256" key="7">
    <source>
        <dbReference type="SAM" id="Phobius"/>
    </source>
</evidence>
<dbReference type="Pfam" id="PF12801">
    <property type="entry name" value="Fer4_5"/>
    <property type="match status" value="2"/>
</dbReference>
<sequence length="256" mass="28532">MHRRQNVRRALLLVSFLLFPVTFYYLSPYLIIMGAGERTASGSMVVFGVMTLTALVLGRLFCGWVCPAGGLTEALFAVQNRKANNRRNWTRWLVWVPWIAVIILVTLRAGGIQRVDILYQTDHGISLTTASGMGPYIIFYAVLALIFVLSLTAGRRGFCHHTCWMAPFMMIGRGVRNTFRLPAVQLSADTPSCVGCYACTSACPMSLEVQAMVLSQRMENSECILCGTCVDVCPHNVIRYEFGRPRSTNPVRPEKP</sequence>
<reference evidence="11 12" key="1">
    <citation type="submission" date="2018-09" db="EMBL/GenBank/DDBJ databases">
        <title>Discovery and Ecogenomic Context for Candidatus Cryosericales, a Global Caldiserica Order Active in Thawing Permafrost.</title>
        <authorList>
            <person name="Martinez M.A."/>
            <person name="Woodcroft B.J."/>
            <person name="Ignacio Espinoza J.C."/>
            <person name="Zayed A."/>
            <person name="Singleton C.M."/>
            <person name="Boyd J."/>
            <person name="Li Y.-F."/>
            <person name="Purvine S."/>
            <person name="Maughan H."/>
            <person name="Hodgkins S.B."/>
            <person name="Anderson D."/>
            <person name="Sederholm M."/>
            <person name="Temperton B."/>
            <person name="Saleska S.R."/>
            <person name="Tyson G.W."/>
            <person name="Rich V.I."/>
        </authorList>
    </citation>
    <scope>NUCLEOTIDE SEQUENCE [LARGE SCALE GENOMIC DNA]</scope>
    <source>
        <strain evidence="10 11">SMC2</strain>
        <strain evidence="9 12">SMC3</strain>
    </source>
</reference>
<evidence type="ECO:0000256" key="3">
    <source>
        <dbReference type="ARBA" id="ARBA00022723"/>
    </source>
</evidence>
<keyword evidence="7" id="KW-1133">Transmembrane helix</keyword>
<evidence type="ECO:0000256" key="6">
    <source>
        <dbReference type="ARBA" id="ARBA00023014"/>
    </source>
</evidence>
<evidence type="ECO:0000313" key="12">
    <source>
        <dbReference type="Proteomes" id="UP000266042"/>
    </source>
</evidence>
<dbReference type="Pfam" id="PF13237">
    <property type="entry name" value="Fer4_10"/>
    <property type="match status" value="1"/>
</dbReference>
<dbReference type="GO" id="GO:0046872">
    <property type="term" value="F:metal ion binding"/>
    <property type="evidence" value="ECO:0007669"/>
    <property type="project" value="UniProtKB-KW"/>
</dbReference>
<keyword evidence="4" id="KW-0249">Electron transport</keyword>